<dbReference type="PANTHER" id="PTHR31672">
    <property type="entry name" value="BNACNNG10540D PROTEIN"/>
    <property type="match status" value="1"/>
</dbReference>
<dbReference type="AlphaFoldDB" id="A0AA38T8M8"/>
<dbReference type="InterPro" id="IPR017451">
    <property type="entry name" value="F-box-assoc_interact_dom"/>
</dbReference>
<evidence type="ECO:0000259" key="2">
    <source>
        <dbReference type="PROSITE" id="PS50181"/>
    </source>
</evidence>
<sequence length="469" mass="53116">MEALPAELTMDILSRLPVKTIIRCKLVCKKWRNFVSDSFFVNLHLSRSPLVLMIQEKDKYSYFPGILKWMEIEHKVDHHDLRYDPLMSLDLNMISVFQNSLINQMGSVNGFICLWQFSPKLKFSDTYICNPVTREIMILPRQQQNYKQGFSTVAYGFGVTSLTVEYKVVRIFKSSRPSVLEADVYTLGTGQWRSLGPVPYRLYGSRGEFLNDRFHWIVYKKKDSPERICTFDLTSETFQLFPSPPSETIDESYRPSQSLAVLKGCLCKSDSYGSQFSLWVMKEYGIKKSWHKEVVITHSISHGLGRPYLKAISLTEGLKDGSILLVSMGKLWAFYPRSKTIEEIEMIDYFASVISYRPSFLRLRNFESESFNQKTLGLVYGLPNSYLQTGLVNGPARPGPNPVFGRSNPGLSPRTGNRSGTRAEPGKPGLNPKPGPETGPNPAGTRAGNRSEPGRNPSPTQPGFDQTRV</sequence>
<feature type="compositionally biased region" description="Polar residues" evidence="1">
    <location>
        <begin position="457"/>
        <end position="469"/>
    </location>
</feature>
<dbReference type="InterPro" id="IPR036047">
    <property type="entry name" value="F-box-like_dom_sf"/>
</dbReference>
<feature type="region of interest" description="Disordered" evidence="1">
    <location>
        <begin position="391"/>
        <end position="469"/>
    </location>
</feature>
<accession>A0AA38T8M8</accession>
<dbReference type="InterPro" id="IPR013187">
    <property type="entry name" value="F-box-assoc_dom_typ3"/>
</dbReference>
<comment type="caution">
    <text evidence="3">The sequence shown here is derived from an EMBL/GenBank/DDBJ whole genome shotgun (WGS) entry which is preliminary data.</text>
</comment>
<evidence type="ECO:0000313" key="4">
    <source>
        <dbReference type="Proteomes" id="UP001172457"/>
    </source>
</evidence>
<organism evidence="3 4">
    <name type="scientific">Centaurea solstitialis</name>
    <name type="common">yellow star-thistle</name>
    <dbReference type="NCBI Taxonomy" id="347529"/>
    <lineage>
        <taxon>Eukaryota</taxon>
        <taxon>Viridiplantae</taxon>
        <taxon>Streptophyta</taxon>
        <taxon>Embryophyta</taxon>
        <taxon>Tracheophyta</taxon>
        <taxon>Spermatophyta</taxon>
        <taxon>Magnoliopsida</taxon>
        <taxon>eudicotyledons</taxon>
        <taxon>Gunneridae</taxon>
        <taxon>Pentapetalae</taxon>
        <taxon>asterids</taxon>
        <taxon>campanulids</taxon>
        <taxon>Asterales</taxon>
        <taxon>Asteraceae</taxon>
        <taxon>Carduoideae</taxon>
        <taxon>Cardueae</taxon>
        <taxon>Centaureinae</taxon>
        <taxon>Centaurea</taxon>
    </lineage>
</organism>
<name>A0AA38T8M8_9ASTR</name>
<dbReference type="Proteomes" id="UP001172457">
    <property type="component" value="Chromosome 4"/>
</dbReference>
<dbReference type="PROSITE" id="PS50181">
    <property type="entry name" value="FBOX"/>
    <property type="match status" value="1"/>
</dbReference>
<dbReference type="PANTHER" id="PTHR31672:SF13">
    <property type="entry name" value="F-BOX PROTEIN CPR30-LIKE"/>
    <property type="match status" value="1"/>
</dbReference>
<dbReference type="Pfam" id="PF08268">
    <property type="entry name" value="FBA_3"/>
    <property type="match status" value="1"/>
</dbReference>
<protein>
    <recommendedName>
        <fullName evidence="2">F-box domain-containing protein</fullName>
    </recommendedName>
</protein>
<gene>
    <name evidence="3" type="ORF">OSB04_016438</name>
</gene>
<proteinExistence type="predicted"/>
<dbReference type="EMBL" id="JARYMX010000004">
    <property type="protein sequence ID" value="KAJ9552393.1"/>
    <property type="molecule type" value="Genomic_DNA"/>
</dbReference>
<dbReference type="NCBIfam" id="TIGR01640">
    <property type="entry name" value="F_box_assoc_1"/>
    <property type="match status" value="1"/>
</dbReference>
<keyword evidence="4" id="KW-1185">Reference proteome</keyword>
<evidence type="ECO:0000313" key="3">
    <source>
        <dbReference type="EMBL" id="KAJ9552393.1"/>
    </source>
</evidence>
<dbReference type="SMART" id="SM00256">
    <property type="entry name" value="FBOX"/>
    <property type="match status" value="1"/>
</dbReference>
<dbReference type="InterPro" id="IPR050796">
    <property type="entry name" value="SCF_F-box_component"/>
</dbReference>
<feature type="domain" description="F-box" evidence="2">
    <location>
        <begin position="1"/>
        <end position="43"/>
    </location>
</feature>
<dbReference type="Pfam" id="PF12937">
    <property type="entry name" value="F-box-like"/>
    <property type="match status" value="1"/>
</dbReference>
<dbReference type="SUPFAM" id="SSF81383">
    <property type="entry name" value="F-box domain"/>
    <property type="match status" value="1"/>
</dbReference>
<dbReference type="Gene3D" id="1.20.1280.50">
    <property type="match status" value="1"/>
</dbReference>
<dbReference type="CDD" id="cd22157">
    <property type="entry name" value="F-box_AtFBW1-like"/>
    <property type="match status" value="1"/>
</dbReference>
<dbReference type="InterPro" id="IPR001810">
    <property type="entry name" value="F-box_dom"/>
</dbReference>
<evidence type="ECO:0000256" key="1">
    <source>
        <dbReference type="SAM" id="MobiDB-lite"/>
    </source>
</evidence>
<reference evidence="3" key="1">
    <citation type="submission" date="2023-03" db="EMBL/GenBank/DDBJ databases">
        <title>Chromosome-scale reference genome and RAD-based genetic map of yellow starthistle (Centaurea solstitialis) reveal putative structural variation and QTLs associated with invader traits.</title>
        <authorList>
            <person name="Reatini B."/>
            <person name="Cang F.A."/>
            <person name="Jiang Q."/>
            <person name="Mckibben M.T.W."/>
            <person name="Barker M.S."/>
            <person name="Rieseberg L.H."/>
            <person name="Dlugosch K.M."/>
        </authorList>
    </citation>
    <scope>NUCLEOTIDE SEQUENCE</scope>
    <source>
        <strain evidence="3">CAN-66</strain>
        <tissue evidence="3">Leaf</tissue>
    </source>
</reference>